<dbReference type="AlphaFoldDB" id="A0A9W6G181"/>
<organism evidence="1 2">
    <name type="scientific">Geobacter hydrogenophilus</name>
    <dbReference type="NCBI Taxonomy" id="40983"/>
    <lineage>
        <taxon>Bacteria</taxon>
        <taxon>Pseudomonadati</taxon>
        <taxon>Thermodesulfobacteriota</taxon>
        <taxon>Desulfuromonadia</taxon>
        <taxon>Geobacterales</taxon>
        <taxon>Geobacteraceae</taxon>
        <taxon>Geobacter</taxon>
    </lineage>
</organism>
<keyword evidence="1" id="KW-0966">Cell projection</keyword>
<name>A0A9W6G181_9BACT</name>
<sequence length="87" mass="10011">MIKLTRLDGSEFFVNPDLIETIEETPDTHITLVNGKKYLVLEKTPAIVDKIVTFKALVLHRANPGKGKKYLFRKKMAVYRLCCMLED</sequence>
<keyword evidence="1" id="KW-0969">Cilium</keyword>
<proteinExistence type="predicted"/>
<comment type="caution">
    <text evidence="1">The sequence shown here is derived from an EMBL/GenBank/DDBJ whole genome shotgun (WGS) entry which is preliminary data.</text>
</comment>
<dbReference type="InterPro" id="IPR009384">
    <property type="entry name" value="SwrD-like"/>
</dbReference>
<accession>A0A9W6G181</accession>
<gene>
    <name evidence="1" type="primary">flbD</name>
    <name evidence="1" type="ORF">GHYDROH2_19990</name>
</gene>
<dbReference type="PANTHER" id="PTHR39185">
    <property type="entry name" value="SWARMING MOTILITY PROTEIN SWRD"/>
    <property type="match status" value="1"/>
</dbReference>
<protein>
    <submittedName>
        <fullName evidence="1">Flagellar protein FlbD</fullName>
    </submittedName>
</protein>
<dbReference type="Proteomes" id="UP001144352">
    <property type="component" value="Unassembled WGS sequence"/>
</dbReference>
<keyword evidence="2" id="KW-1185">Reference proteome</keyword>
<dbReference type="PANTHER" id="PTHR39185:SF1">
    <property type="entry name" value="SWARMING MOTILITY PROTEIN SWRD"/>
    <property type="match status" value="1"/>
</dbReference>
<keyword evidence="1" id="KW-0282">Flagellum</keyword>
<dbReference type="Pfam" id="PF06289">
    <property type="entry name" value="FlbD"/>
    <property type="match status" value="1"/>
</dbReference>
<dbReference type="RefSeq" id="WP_214186405.1">
    <property type="nucleotide sequence ID" value="NZ_BSDS01000001.1"/>
</dbReference>
<evidence type="ECO:0000313" key="2">
    <source>
        <dbReference type="Proteomes" id="UP001144352"/>
    </source>
</evidence>
<dbReference type="EMBL" id="BSDS01000001">
    <property type="protein sequence ID" value="GLI38498.1"/>
    <property type="molecule type" value="Genomic_DNA"/>
</dbReference>
<evidence type="ECO:0000313" key="1">
    <source>
        <dbReference type="EMBL" id="GLI38498.1"/>
    </source>
</evidence>
<reference evidence="1" key="1">
    <citation type="submission" date="2022-12" db="EMBL/GenBank/DDBJ databases">
        <title>Reference genome sequencing for broad-spectrum identification of bacterial and archaeal isolates by mass spectrometry.</title>
        <authorList>
            <person name="Sekiguchi Y."/>
            <person name="Tourlousse D.M."/>
        </authorList>
    </citation>
    <scope>NUCLEOTIDE SEQUENCE</scope>
    <source>
        <strain evidence="1">H2</strain>
    </source>
</reference>